<accession>A0A3B3ZSJ5</accession>
<dbReference type="AlphaFoldDB" id="A0A3B3ZSJ5"/>
<dbReference type="InterPro" id="IPR056299">
    <property type="entry name" value="CFAP61_dimer"/>
</dbReference>
<dbReference type="Proteomes" id="UP000261520">
    <property type="component" value="Unplaced"/>
</dbReference>
<dbReference type="InterPro" id="IPR036188">
    <property type="entry name" value="FAD/NAD-bd_sf"/>
</dbReference>
<protein>
    <recommendedName>
        <fullName evidence="1">CFAP61 dimerisation domain-containing protein</fullName>
    </recommendedName>
</protein>
<feature type="domain" description="CFAP61 dimerisation" evidence="1">
    <location>
        <begin position="774"/>
        <end position="858"/>
    </location>
</feature>
<dbReference type="Pfam" id="PF23150">
    <property type="entry name" value="CFAP61_dimer"/>
    <property type="match status" value="1"/>
</dbReference>
<reference evidence="2" key="2">
    <citation type="submission" date="2025-09" db="UniProtKB">
        <authorList>
            <consortium name="Ensembl"/>
        </authorList>
    </citation>
    <scope>IDENTIFICATION</scope>
</reference>
<reference evidence="2" key="1">
    <citation type="submission" date="2025-08" db="UniProtKB">
        <authorList>
            <consortium name="Ensembl"/>
        </authorList>
    </citation>
    <scope>IDENTIFICATION</scope>
</reference>
<sequence>MSSILRIIGPCDCSCVFREKAILAVSLLSDRDELLAHASFSDHPIGDLVDQAEWEPFVQHISGSKKYKVWLKDMLWENCLLYCEMYEQVEDHDDVMKVFFEQTKLQTLVDNPFFLTELIETQNELQHTAVCEVLPKTIYNINLQEKKEMQRKEEEVRKERGELSHSHKAFTVQFFAIDKNYEPRYKRHHDRDLCLVTVPTLAPEMPLLHNFTRIFPKDMCAPAHELYGLHRIFWVLCLSLSQNRVPLQCFVAQVGTQLVGVVVIRDEQEVEFLRAHYNIENFIYFSHHSYQEHAALLHFVLRSTVRHCCHLLFREVLRLSHKSCLYHREYPPNSPSWVRPGLYQTSCINPLDFLLDRAVPVKPRPQMDYPLEELGINAPSNQITDPQAPFALLLISRKLTLEQKVVVNARITVCGASETGLSLLETLCCCPHLRFNNLTLVSTHGFHGDRSRDNSAEDVCFSHAFSSRDVALLPLSSVKTVCGKVVSIDRKSKHVQVCSDRKSTPVHVPSGYWLSYDILVLCSGLQYQVWPTTLLGSYVPFLLGSGPVPPNLWTLEDPEDRVRARLWVQEQLRHALIWSLCVSLEHIVVYGDNIDAFTTVHALLSLGLTGPQIHLVLAPSESGSWLLDPAVDQAVDLNLEKVQVQVYKNYVLQNIRIQENQVTSATFNYNGEIIEICCGVSPGLVPVYMLRSLLDSFLVVDGRLVVDRCFHTSDPRIWAAGPITKFSRRYHSEEWCHQRFCSGEVGQDLARQILLLFDPTVEPREESELLPVYKRPKLKDSALVTGRANLGSYFRLQLGDSEQVESLTCASFKPLPLHNLLCLYGQQQSLLGNLSTRFSLGQVPDLYSFFRQSWCLAIFHDRFSDFQQELRAMAHHSATDTKVWATYTYAPDHIQSCHGVLFGYKTI</sequence>
<name>A0A3B3ZSJ5_9GOBI</name>
<keyword evidence="3" id="KW-1185">Reference proteome</keyword>
<dbReference type="PANTHER" id="PTHR21178:SF8">
    <property type="entry name" value="CILIA- AND FLAGELLA-ASSOCIATED PROTEIN 61"/>
    <property type="match status" value="1"/>
</dbReference>
<dbReference type="Ensembl" id="ENSPMGT00000007939.1">
    <property type="protein sequence ID" value="ENSPMGP00000007459.1"/>
    <property type="gene ID" value="ENSPMGG00000006158.1"/>
</dbReference>
<organism evidence="2 3">
    <name type="scientific">Periophthalmus magnuspinnatus</name>
    <dbReference type="NCBI Taxonomy" id="409849"/>
    <lineage>
        <taxon>Eukaryota</taxon>
        <taxon>Metazoa</taxon>
        <taxon>Chordata</taxon>
        <taxon>Craniata</taxon>
        <taxon>Vertebrata</taxon>
        <taxon>Euteleostomi</taxon>
        <taxon>Actinopterygii</taxon>
        <taxon>Neopterygii</taxon>
        <taxon>Teleostei</taxon>
        <taxon>Neoteleostei</taxon>
        <taxon>Acanthomorphata</taxon>
        <taxon>Gobiaria</taxon>
        <taxon>Gobiiformes</taxon>
        <taxon>Gobioidei</taxon>
        <taxon>Gobiidae</taxon>
        <taxon>Oxudercinae</taxon>
        <taxon>Periophthalmus</taxon>
    </lineage>
</organism>
<dbReference type="PANTHER" id="PTHR21178">
    <property type="entry name" value="CILIA- AND FLAGELLA-ASSOCIATED PROTEIN 61"/>
    <property type="match status" value="1"/>
</dbReference>
<evidence type="ECO:0000259" key="1">
    <source>
        <dbReference type="Pfam" id="PF23150"/>
    </source>
</evidence>
<dbReference type="InterPro" id="IPR038884">
    <property type="entry name" value="CFAP61"/>
</dbReference>
<evidence type="ECO:0000313" key="2">
    <source>
        <dbReference type="Ensembl" id="ENSPMGP00000007459.1"/>
    </source>
</evidence>
<dbReference type="Gene3D" id="3.50.50.60">
    <property type="entry name" value="FAD/NAD(P)-binding domain"/>
    <property type="match status" value="2"/>
</dbReference>
<evidence type="ECO:0000313" key="3">
    <source>
        <dbReference type="Proteomes" id="UP000261520"/>
    </source>
</evidence>
<proteinExistence type="predicted"/>
<dbReference type="SUPFAM" id="SSF51905">
    <property type="entry name" value="FAD/NAD(P)-binding domain"/>
    <property type="match status" value="2"/>
</dbReference>